<reference evidence="1" key="1">
    <citation type="submission" date="2023-02" db="EMBL/GenBank/DDBJ databases">
        <title>Draft Whole-Genome Sequences of Bacillus Strains of Potential Probiotic for Poultry.</title>
        <authorList>
            <person name="Ma L.M."/>
            <person name="Lopez-Guerra N."/>
            <person name="Zhang G."/>
        </authorList>
    </citation>
    <scope>NUCLEOTIDE SEQUENCE</scope>
    <source>
        <strain evidence="1">OSU1013-24</strain>
    </source>
</reference>
<dbReference type="EMBL" id="JARKHX010000004">
    <property type="protein sequence ID" value="MDF4194744.1"/>
    <property type="molecule type" value="Genomic_DNA"/>
</dbReference>
<accession>A0A0D7XWZ3</accession>
<dbReference type="GeneID" id="93080852"/>
<evidence type="ECO:0000313" key="2">
    <source>
        <dbReference type="Proteomes" id="UP001222377"/>
    </source>
</evidence>
<dbReference type="AlphaFoldDB" id="A0A0D7XWZ3"/>
<gene>
    <name evidence="1" type="ORF">PV946_13355</name>
</gene>
<protein>
    <submittedName>
        <fullName evidence="1">Uncharacterized protein</fullName>
    </submittedName>
</protein>
<evidence type="ECO:0000313" key="1">
    <source>
        <dbReference type="EMBL" id="MDF4194744.1"/>
    </source>
</evidence>
<organism evidence="1 2">
    <name type="scientific">Bacillus amyloliquefaciens</name>
    <name type="common">Bacillus velezensis</name>
    <dbReference type="NCBI Taxonomy" id="1390"/>
    <lineage>
        <taxon>Bacteria</taxon>
        <taxon>Bacillati</taxon>
        <taxon>Bacillota</taxon>
        <taxon>Bacilli</taxon>
        <taxon>Bacillales</taxon>
        <taxon>Bacillaceae</taxon>
        <taxon>Bacillus</taxon>
        <taxon>Bacillus amyloliquefaciens group</taxon>
    </lineage>
</organism>
<dbReference type="Proteomes" id="UP001222377">
    <property type="component" value="Unassembled WGS sequence"/>
</dbReference>
<comment type="caution">
    <text evidence="1">The sequence shown here is derived from an EMBL/GenBank/DDBJ whole genome shotgun (WGS) entry which is preliminary data.</text>
</comment>
<proteinExistence type="predicted"/>
<dbReference type="RefSeq" id="WP_003154062.1">
    <property type="nucleotide sequence ID" value="NZ_BSTV01000001.1"/>
</dbReference>
<sequence length="71" mass="8080">MKHKVIINHWEETCEDDSCYEYGTSIIVDGKELIREASITSALKAVLKEIGADVEIEETVESEKKCDSYKK</sequence>
<name>A0A0D7XWZ3_BACAM</name>